<feature type="transmembrane region" description="Helical" evidence="6">
    <location>
        <begin position="931"/>
        <end position="951"/>
    </location>
</feature>
<dbReference type="InterPro" id="IPR035897">
    <property type="entry name" value="Toll_tir_struct_dom_sf"/>
</dbReference>
<feature type="transmembrane region" description="Helical" evidence="6">
    <location>
        <begin position="810"/>
        <end position="838"/>
    </location>
</feature>
<feature type="region of interest" description="Disordered" evidence="5">
    <location>
        <begin position="1432"/>
        <end position="1459"/>
    </location>
</feature>
<accession>A0AB34IF24</accession>
<evidence type="ECO:0000256" key="5">
    <source>
        <dbReference type="SAM" id="MobiDB-lite"/>
    </source>
</evidence>
<feature type="transmembrane region" description="Helical" evidence="6">
    <location>
        <begin position="1010"/>
        <end position="1035"/>
    </location>
</feature>
<keyword evidence="9" id="KW-1185">Reference proteome</keyword>
<dbReference type="Pfam" id="PF01094">
    <property type="entry name" value="ANF_receptor"/>
    <property type="match status" value="1"/>
</dbReference>
<dbReference type="Gene3D" id="3.40.50.2300">
    <property type="match status" value="3"/>
</dbReference>
<dbReference type="InterPro" id="IPR001828">
    <property type="entry name" value="ANF_lig-bd_rcpt"/>
</dbReference>
<keyword evidence="4 6" id="KW-0472">Membrane</keyword>
<dbReference type="SUPFAM" id="SSF52200">
    <property type="entry name" value="Toll/Interleukin receptor TIR domain"/>
    <property type="match status" value="1"/>
</dbReference>
<feature type="transmembrane region" description="Helical" evidence="6">
    <location>
        <begin position="873"/>
        <end position="894"/>
    </location>
</feature>
<dbReference type="Proteomes" id="UP001515480">
    <property type="component" value="Unassembled WGS sequence"/>
</dbReference>
<comment type="subcellular location">
    <subcellularLocation>
        <location evidence="1">Membrane</location>
    </subcellularLocation>
</comment>
<evidence type="ECO:0000313" key="8">
    <source>
        <dbReference type="EMBL" id="KAL1498888.1"/>
    </source>
</evidence>
<dbReference type="SUPFAM" id="SSF53822">
    <property type="entry name" value="Periplasmic binding protein-like I"/>
    <property type="match status" value="1"/>
</dbReference>
<evidence type="ECO:0000256" key="3">
    <source>
        <dbReference type="ARBA" id="ARBA00022989"/>
    </source>
</evidence>
<dbReference type="PANTHER" id="PTHR11319:SF35">
    <property type="entry name" value="OUTER MEMBRANE PROTEIN PMPC-RELATED"/>
    <property type="match status" value="1"/>
</dbReference>
<evidence type="ECO:0000256" key="4">
    <source>
        <dbReference type="ARBA" id="ARBA00023136"/>
    </source>
</evidence>
<feature type="transmembrane region" description="Helical" evidence="6">
    <location>
        <begin position="963"/>
        <end position="981"/>
    </location>
</feature>
<feature type="transmembrane region" description="Helical" evidence="6">
    <location>
        <begin position="765"/>
        <end position="789"/>
    </location>
</feature>
<dbReference type="InterPro" id="IPR028082">
    <property type="entry name" value="Peripla_BP_I"/>
</dbReference>
<dbReference type="EMBL" id="JBGBPQ010000026">
    <property type="protein sequence ID" value="KAL1498888.1"/>
    <property type="molecule type" value="Genomic_DNA"/>
</dbReference>
<evidence type="ECO:0000313" key="9">
    <source>
        <dbReference type="Proteomes" id="UP001515480"/>
    </source>
</evidence>
<organism evidence="8 9">
    <name type="scientific">Prymnesium parvum</name>
    <name type="common">Toxic golden alga</name>
    <dbReference type="NCBI Taxonomy" id="97485"/>
    <lineage>
        <taxon>Eukaryota</taxon>
        <taxon>Haptista</taxon>
        <taxon>Haptophyta</taxon>
        <taxon>Prymnesiophyceae</taxon>
        <taxon>Prymnesiales</taxon>
        <taxon>Prymnesiaceae</taxon>
        <taxon>Prymnesium</taxon>
    </lineage>
</organism>
<keyword evidence="2 6" id="KW-0812">Transmembrane</keyword>
<name>A0AB34IF24_PRYPA</name>
<reference evidence="8 9" key="1">
    <citation type="journal article" date="2024" name="Science">
        <title>Giant polyketide synthase enzymes in the biosynthesis of giant marine polyether toxins.</title>
        <authorList>
            <person name="Fallon T.R."/>
            <person name="Shende V.V."/>
            <person name="Wierzbicki I.H."/>
            <person name="Pendleton A.L."/>
            <person name="Watervoot N.F."/>
            <person name="Auber R.P."/>
            <person name="Gonzalez D.J."/>
            <person name="Wisecaver J.H."/>
            <person name="Moore B.S."/>
        </authorList>
    </citation>
    <scope>NUCLEOTIDE SEQUENCE [LARGE SCALE GENOMIC DNA]</scope>
    <source>
        <strain evidence="8 9">12B1</strain>
    </source>
</reference>
<sequence length="1459" mass="160491">MATGPPPRFPPPNQPNVSRTHVVYIGMLLPLFAPTDLPRYWSPRLGAYQALREINDKSDGVEDSLLPHAELRLVYADSRCDATRALGSALEMVEHDFDVEGYADELSVSAVIGAGCAAVSEILAQVGDAEGIPIISPATTSSALSDYPWFFRTVPSDVFASEAIMDVLLHLEVSWFALVHTTAPAAISYSNDLKAAAARAGVYLSTSVSFGVNAQDFTNEHRLLRSSGSRAIVVLASPRDGARFMRAALAEGIGGEGFLWVTNEKDLTRPHWWNEDLTERDLALKGSFAVVPSRREGTEKHAAYTARRRALPPLRAADGTCNNETESTGTPLWGGFRDDQFVCSNDDLEEEGPYDVFAYDAMYALAYGIHHVLEVRRETDEYGRLAGDDLRNALFQDTSFEGVTGPIKFVPPVPGGGEQSLVGDRTTGFQFEVLNFAASGGASWASVGTWAPCANCSFATRFQLLPDASLVFSTADNTPPGRSPVCATGEAITSSGECDCIDGYDRDVASAPCKPCPAGQDSLAADSSGEYCPLCAPGFYRPTPYSPSSHCARCDGFRGVSCPANVTAASVVMDKGYWRISGDTLFAEPCRWSGNWTPCLGGGTLGDKGNGYCADGHHGPRCELCDRQRYFNKQDARCHACDGAAADAVWKVLLVCAALAAVLAGAYRVVRRAVAADSVGTPSCTTPLDRAVRCVAESYLVRKLKTLGLQPKLKITVAFYQIVVAMETVCSVKFPNPFAALLQQLETFSFDFSFFLPKECLSTSFAVRLVVTSFLPLGFVACVFLWFVLRVTFARGCEHQHRSIASILRNAAMSTTTVALLIIFVCLPSLSSVIFQAWSCEPFPTSDNNYVYYLRSDLSVQCYESDEHEKLTYLGYFFVAIWPVGAVVLCAALLYTARKPILKRRFYWEVIELMRRTCLTGWLLLVDERNTFTRIAIAILICLASLVLSLYATPYRRSEDQALAVCSQLMLLVSFMGGSYIRLYDDLELQAEFVLPGITARLFGFGSSDYIVNLLLGFTVAMVIFLVCTLSYIIAQDGRDHLIRIRSSHKKPELVLYKGERFHLFNSHVWSTAQDAVATIKRQLQRFVPGIRIFLDVDDLESIADLETYVHESSVVLMFLSQGYFSSRNCMREVMAVLKLKKPYLFVQEPDPSKGGAPLEVLCDELPREDYRKKLFDGRRITPWYRMMEFQLISLTQICEDFLQHTPKYKGHGIQPLYIPGSLPEQALMFPRPVRVGVSDKNPGAMEAIEDVQGSFPDVIAFSLSFLSLAPPGLRRRSSMRFGDATFMSRRSGCTRTSGVELTSAPSPTHLLLYLNQNTFRGEHADQFAEGVRVARAAGLTIAMIHELDPQRGGCPFDSIIRSSPDDLVDSGLYRELAIPFPASDRHRKLAHMFFAKQIGAKGKAFTLKLAPFPDKLSRAFTALDSTRSTILTSRLTMGQKPKRSSRSRGSAGPPESAA</sequence>
<evidence type="ECO:0000259" key="7">
    <source>
        <dbReference type="Pfam" id="PF01094"/>
    </source>
</evidence>
<dbReference type="PANTHER" id="PTHR11319">
    <property type="entry name" value="G PROTEIN-COUPLED RECEPTOR-RELATED"/>
    <property type="match status" value="1"/>
</dbReference>
<gene>
    <name evidence="8" type="ORF">AB1Y20_013412</name>
</gene>
<keyword evidence="3 6" id="KW-1133">Transmembrane helix</keyword>
<evidence type="ECO:0000256" key="6">
    <source>
        <dbReference type="SAM" id="Phobius"/>
    </source>
</evidence>
<comment type="caution">
    <text evidence="8">The sequence shown here is derived from an EMBL/GenBank/DDBJ whole genome shotgun (WGS) entry which is preliminary data.</text>
</comment>
<protein>
    <recommendedName>
        <fullName evidence="7">Receptor ligand binding region domain-containing protein</fullName>
    </recommendedName>
</protein>
<evidence type="ECO:0000256" key="1">
    <source>
        <dbReference type="ARBA" id="ARBA00004370"/>
    </source>
</evidence>
<dbReference type="Gene3D" id="3.40.50.10140">
    <property type="entry name" value="Toll/interleukin-1 receptor homology (TIR) domain"/>
    <property type="match status" value="1"/>
</dbReference>
<dbReference type="GO" id="GO:0016020">
    <property type="term" value="C:membrane"/>
    <property type="evidence" value="ECO:0007669"/>
    <property type="project" value="UniProtKB-SubCell"/>
</dbReference>
<evidence type="ECO:0000256" key="2">
    <source>
        <dbReference type="ARBA" id="ARBA00022692"/>
    </source>
</evidence>
<feature type="domain" description="Receptor ligand binding region" evidence="7">
    <location>
        <begin position="63"/>
        <end position="409"/>
    </location>
</feature>
<proteinExistence type="predicted"/>